<gene>
    <name evidence="1" type="ORF">TWF481_009437</name>
</gene>
<keyword evidence="2" id="KW-1185">Reference proteome</keyword>
<proteinExistence type="predicted"/>
<reference evidence="1 2" key="1">
    <citation type="submission" date="2023-08" db="EMBL/GenBank/DDBJ databases">
        <authorList>
            <person name="Palmer J.M."/>
        </authorList>
    </citation>
    <scope>NUCLEOTIDE SEQUENCE [LARGE SCALE GENOMIC DNA]</scope>
    <source>
        <strain evidence="1 2">TWF481</strain>
    </source>
</reference>
<dbReference type="AlphaFoldDB" id="A0AAV9W5P3"/>
<protein>
    <submittedName>
        <fullName evidence="1">Uncharacterized protein</fullName>
    </submittedName>
</protein>
<accession>A0AAV9W5P3</accession>
<evidence type="ECO:0000313" key="1">
    <source>
        <dbReference type="EMBL" id="KAK6501602.1"/>
    </source>
</evidence>
<sequence>MQHSTFLKWRGYMMKGQDGWTYIMERTWMDVWMDGWVGGWMNMLMDVMKAEEGLREDLLFKWDKGLRDWEGARQDGCVMARTREGRMKMLKRRKLEKGERKGLLYGGLSQRWTRKIQSQRAKSIVAGDNLTLIDSLTAFRRACRECRYDVFVQMKIIENT</sequence>
<comment type="caution">
    <text evidence="1">The sequence shown here is derived from an EMBL/GenBank/DDBJ whole genome shotgun (WGS) entry which is preliminary data.</text>
</comment>
<dbReference type="EMBL" id="JAVHJL010000006">
    <property type="protein sequence ID" value="KAK6501602.1"/>
    <property type="molecule type" value="Genomic_DNA"/>
</dbReference>
<organism evidence="1 2">
    <name type="scientific">Arthrobotrys musiformis</name>
    <dbReference type="NCBI Taxonomy" id="47236"/>
    <lineage>
        <taxon>Eukaryota</taxon>
        <taxon>Fungi</taxon>
        <taxon>Dikarya</taxon>
        <taxon>Ascomycota</taxon>
        <taxon>Pezizomycotina</taxon>
        <taxon>Orbiliomycetes</taxon>
        <taxon>Orbiliales</taxon>
        <taxon>Orbiliaceae</taxon>
        <taxon>Arthrobotrys</taxon>
    </lineage>
</organism>
<dbReference type="Proteomes" id="UP001370758">
    <property type="component" value="Unassembled WGS sequence"/>
</dbReference>
<evidence type="ECO:0000313" key="2">
    <source>
        <dbReference type="Proteomes" id="UP001370758"/>
    </source>
</evidence>
<name>A0AAV9W5P3_9PEZI</name>